<dbReference type="RefSeq" id="WP_092614300.1">
    <property type="nucleotide sequence ID" value="NZ_FNCV01000001.1"/>
</dbReference>
<dbReference type="STRING" id="83401.SAMN05421742_101311"/>
<dbReference type="Pfam" id="PF09527">
    <property type="entry name" value="ATPase_gene1"/>
    <property type="match status" value="1"/>
</dbReference>
<evidence type="ECO:0000313" key="4">
    <source>
        <dbReference type="Proteomes" id="UP000217076"/>
    </source>
</evidence>
<gene>
    <name evidence="3" type="ORF">SAMN05421742_101311</name>
</gene>
<feature type="transmembrane region" description="Helical" evidence="2">
    <location>
        <begin position="83"/>
        <end position="102"/>
    </location>
</feature>
<organism evidence="3 4">
    <name type="scientific">Roseospirillum parvum</name>
    <dbReference type="NCBI Taxonomy" id="83401"/>
    <lineage>
        <taxon>Bacteria</taxon>
        <taxon>Pseudomonadati</taxon>
        <taxon>Pseudomonadota</taxon>
        <taxon>Alphaproteobacteria</taxon>
        <taxon>Rhodospirillales</taxon>
        <taxon>Rhodospirillaceae</taxon>
        <taxon>Roseospirillum</taxon>
    </lineage>
</organism>
<protein>
    <submittedName>
        <fullName evidence="3">ATP synthase protein I</fullName>
    </submittedName>
</protein>
<feature type="compositionally biased region" description="Low complexity" evidence="1">
    <location>
        <begin position="1"/>
        <end position="11"/>
    </location>
</feature>
<name>A0A1G7UFU0_9PROT</name>
<sequence length="144" mass="14422">MSNQDRGSPDSSGGGQPDLADIDRRLKDLGHGAEEQSSATSAQSGGAGSGVGLGMRISVELVVTTAVGTGLGWLLDDVLGTRPLMLVIGLLLGGAAGVMNVYRVAQGLDDGVGLGRAMEHKRQDTPGRSGAGQAQAKEEGPNGG</sequence>
<evidence type="ECO:0000256" key="1">
    <source>
        <dbReference type="SAM" id="MobiDB-lite"/>
    </source>
</evidence>
<accession>A0A1G7UFU0</accession>
<dbReference type="OrthoDB" id="15401at2"/>
<keyword evidence="4" id="KW-1185">Reference proteome</keyword>
<dbReference type="AlphaFoldDB" id="A0A1G7UFU0"/>
<feature type="region of interest" description="Disordered" evidence="1">
    <location>
        <begin position="1"/>
        <end position="49"/>
    </location>
</feature>
<keyword evidence="2" id="KW-0812">Transmembrane</keyword>
<feature type="region of interest" description="Disordered" evidence="1">
    <location>
        <begin position="120"/>
        <end position="144"/>
    </location>
</feature>
<reference evidence="4" key="1">
    <citation type="submission" date="2016-10" db="EMBL/GenBank/DDBJ databases">
        <authorList>
            <person name="Varghese N."/>
            <person name="Submissions S."/>
        </authorList>
    </citation>
    <scope>NUCLEOTIDE SEQUENCE [LARGE SCALE GENOMIC DNA]</scope>
    <source>
        <strain evidence="4">930I</strain>
    </source>
</reference>
<evidence type="ECO:0000256" key="2">
    <source>
        <dbReference type="SAM" id="Phobius"/>
    </source>
</evidence>
<keyword evidence="2" id="KW-1133">Transmembrane helix</keyword>
<dbReference type="InterPro" id="IPR032820">
    <property type="entry name" value="ATPase_put"/>
</dbReference>
<proteinExistence type="predicted"/>
<feature type="compositionally biased region" description="Low complexity" evidence="1">
    <location>
        <begin position="35"/>
        <end position="44"/>
    </location>
</feature>
<keyword evidence="2" id="KW-0472">Membrane</keyword>
<feature type="compositionally biased region" description="Basic and acidic residues" evidence="1">
    <location>
        <begin position="21"/>
        <end position="34"/>
    </location>
</feature>
<evidence type="ECO:0000313" key="3">
    <source>
        <dbReference type="EMBL" id="SDG46141.1"/>
    </source>
</evidence>
<dbReference type="EMBL" id="FNCV01000001">
    <property type="protein sequence ID" value="SDG46141.1"/>
    <property type="molecule type" value="Genomic_DNA"/>
</dbReference>
<dbReference type="Proteomes" id="UP000217076">
    <property type="component" value="Unassembled WGS sequence"/>
</dbReference>